<evidence type="ECO:0000256" key="2">
    <source>
        <dbReference type="ARBA" id="ARBA00023033"/>
    </source>
</evidence>
<dbReference type="Gene3D" id="3.40.50.720">
    <property type="entry name" value="NAD(P)-binding Rossmann-like Domain"/>
    <property type="match status" value="1"/>
</dbReference>
<dbReference type="Pfam" id="PF13460">
    <property type="entry name" value="NAD_binding_10"/>
    <property type="match status" value="1"/>
</dbReference>
<gene>
    <name evidence="6" type="ORF">PG996_008772</name>
</gene>
<evidence type="ECO:0000259" key="5">
    <source>
        <dbReference type="Pfam" id="PF13460"/>
    </source>
</evidence>
<evidence type="ECO:0000256" key="3">
    <source>
        <dbReference type="ARBA" id="ARBA00038376"/>
    </source>
</evidence>
<evidence type="ECO:0000256" key="1">
    <source>
        <dbReference type="ARBA" id="ARBA00023002"/>
    </source>
</evidence>
<dbReference type="InterPro" id="IPR036291">
    <property type="entry name" value="NAD(P)-bd_dom_sf"/>
</dbReference>
<accession>A0ABR1UYZ4</accession>
<comment type="caution">
    <text evidence="6">The sequence shown here is derived from an EMBL/GenBank/DDBJ whole genome shotgun (WGS) entry which is preliminary data.</text>
</comment>
<dbReference type="PANTHER" id="PTHR15020">
    <property type="entry name" value="FLAVIN REDUCTASE-RELATED"/>
    <property type="match status" value="1"/>
</dbReference>
<keyword evidence="1" id="KW-0560">Oxidoreductase</keyword>
<dbReference type="EMBL" id="JAQQWM010000005">
    <property type="protein sequence ID" value="KAK8064120.1"/>
    <property type="molecule type" value="Genomic_DNA"/>
</dbReference>
<feature type="domain" description="NAD(P)-binding" evidence="5">
    <location>
        <begin position="8"/>
        <end position="104"/>
    </location>
</feature>
<proteinExistence type="inferred from homology"/>
<sequence>MATYAVLGATGNTGKSLIELILQQPDAKIHAYCRSKAKLADQLPITVDNKRVKVFEGSIYDVDLFLDCLSGCRAAFLAITTNDNVPGCHMSQDSVRTIISALEKLRHQEQQQQQKQPSPSPPRPLPKILLLSSASTDEYLDRDTPSWLRPVLKAAASHVYADLKHLPEAGGLSLDVQRGHKLTLDHQESFVSYLDLAAAMLEAADDPDGRYDLRNVGVVNVHGTAKFPPGTPLCLTVGLLRHFFPWLHAYLPSTGPA</sequence>
<evidence type="ECO:0000256" key="4">
    <source>
        <dbReference type="SAM" id="MobiDB-lite"/>
    </source>
</evidence>
<keyword evidence="7" id="KW-1185">Reference proteome</keyword>
<dbReference type="PANTHER" id="PTHR15020:SF37">
    <property type="entry name" value="OXIDOREDUCTASE MDPK"/>
    <property type="match status" value="1"/>
</dbReference>
<evidence type="ECO:0000313" key="7">
    <source>
        <dbReference type="Proteomes" id="UP001446871"/>
    </source>
</evidence>
<organism evidence="6 7">
    <name type="scientific">Apiospora saccharicola</name>
    <dbReference type="NCBI Taxonomy" id="335842"/>
    <lineage>
        <taxon>Eukaryota</taxon>
        <taxon>Fungi</taxon>
        <taxon>Dikarya</taxon>
        <taxon>Ascomycota</taxon>
        <taxon>Pezizomycotina</taxon>
        <taxon>Sordariomycetes</taxon>
        <taxon>Xylariomycetidae</taxon>
        <taxon>Amphisphaeriales</taxon>
        <taxon>Apiosporaceae</taxon>
        <taxon>Apiospora</taxon>
    </lineage>
</organism>
<dbReference type="SUPFAM" id="SSF51735">
    <property type="entry name" value="NAD(P)-binding Rossmann-fold domains"/>
    <property type="match status" value="1"/>
</dbReference>
<protein>
    <recommendedName>
        <fullName evidence="5">NAD(P)-binding domain-containing protein</fullName>
    </recommendedName>
</protein>
<name>A0ABR1UYZ4_9PEZI</name>
<keyword evidence="2" id="KW-0503">Monooxygenase</keyword>
<dbReference type="Proteomes" id="UP001446871">
    <property type="component" value="Unassembled WGS sequence"/>
</dbReference>
<evidence type="ECO:0000313" key="6">
    <source>
        <dbReference type="EMBL" id="KAK8064120.1"/>
    </source>
</evidence>
<reference evidence="6 7" key="1">
    <citation type="submission" date="2023-01" db="EMBL/GenBank/DDBJ databases">
        <title>Analysis of 21 Apiospora genomes using comparative genomics revels a genus with tremendous synthesis potential of carbohydrate active enzymes and secondary metabolites.</title>
        <authorList>
            <person name="Sorensen T."/>
        </authorList>
    </citation>
    <scope>NUCLEOTIDE SEQUENCE [LARGE SCALE GENOMIC DNA]</scope>
    <source>
        <strain evidence="6 7">CBS 83171</strain>
    </source>
</reference>
<comment type="similarity">
    <text evidence="3">Belongs to the avfA family.</text>
</comment>
<dbReference type="InterPro" id="IPR016040">
    <property type="entry name" value="NAD(P)-bd_dom"/>
</dbReference>
<feature type="region of interest" description="Disordered" evidence="4">
    <location>
        <begin position="106"/>
        <end position="127"/>
    </location>
</feature>